<dbReference type="InterPro" id="IPR048738">
    <property type="entry name" value="CEP104_Znf"/>
</dbReference>
<dbReference type="Pfam" id="PF21038">
    <property type="entry name" value="CEP104_N"/>
    <property type="match status" value="1"/>
</dbReference>
<feature type="domain" description="Centrosomal protein CEP104 Zn finger" evidence="4">
    <location>
        <begin position="745"/>
        <end position="871"/>
    </location>
</feature>
<organism evidence="5 6">
    <name type="scientific">Clydaea vesicula</name>
    <dbReference type="NCBI Taxonomy" id="447962"/>
    <lineage>
        <taxon>Eukaryota</taxon>
        <taxon>Fungi</taxon>
        <taxon>Fungi incertae sedis</taxon>
        <taxon>Chytridiomycota</taxon>
        <taxon>Chytridiomycota incertae sedis</taxon>
        <taxon>Chytridiomycetes</taxon>
        <taxon>Lobulomycetales</taxon>
        <taxon>Lobulomycetaceae</taxon>
        <taxon>Clydaea</taxon>
    </lineage>
</organism>
<sequence length="957" mass="110200">MTPALKKILFEINSCTGYHEDFSPNELLTKNHSPLAKGWQSERFCVFPQIIKINLTPGNCLIRKVQILSHHFKISTKIDLYCGRRTKRIQNKYCENDEDIEDVEYEKLGHVNFCHNTQSGFQARELKSIHLEAEGDSIKFVIHKCHINSLNLYNQVGIVAINILGEINDSDYFVKTLSDPCRTLIGLDPLVPDPSWNVEHDNHNAAFWGLVQKDEHNEFSIDDLAFDIYQDRQIAKMIAAVMRSKEVAAGEEVARLEVTKQRAIEVEEYDIAETLKSDVQKIKHALMVKMKSLGLKLNEHGLIVMLSENDEADISKQVESDPDLTVDRPRSEPFDTDVQPISIFPPKTPTEGSKPTEPLKPYQRSGLDDPEQLTDEEKIEFEIAILVFGEFLIQCLLSKQFKLREWALTQISARIDGWDQKLKKEELKKKKIQLHPRHKDFESEENQRCLNTPKDKGNTKNTHQSVGKVSSQKELPEAGLWDENDLLNQEKIRTGWFGEAEAKFVDRQTFSDAVFKIILKGLDDNREKAIQLVISLWDQWTNLTIAIGNAYHKLPYSIFPFLLAEFSPPCGKENKKIKKNHENNISTIHWRLIKGRLEMINFILKIFNIDDFGLRKNLKREKIGLNFDNVLEFIVPYLNNGNLEVREEAIKVIIILAEIVGLDEIEKFLNNLNLNVQILKLIKDKLSALNKNSVRVVVEKMYVNIKYQDYLIIKLDKKVTAVVKEDGDGKKYIEVRDNPEKAKACIFCDYRSTSVNFQESKDLENHYWYQCPMLCCCPLCQSVVEIQFLTSHMTSECTGKNLIKQCPRCSEAIMREEFSNHINRQGCTGNKAPLFLQTYFIVIVCHNPSLRCPFCHFDVSDGENGWKNHLVNGYGCFGNPRTKKEHSNNSASKRKFLVKKADSSSPNNDHAENFLKKNNNANAIIIKMQKNDAKKRENNAREHKIEKLPIITVKRRN</sequence>
<dbReference type="EMBL" id="JADGJW010000453">
    <property type="protein sequence ID" value="KAJ3216914.1"/>
    <property type="molecule type" value="Genomic_DNA"/>
</dbReference>
<dbReference type="Gene3D" id="1.25.10.10">
    <property type="entry name" value="Leucine-rich Repeat Variant"/>
    <property type="match status" value="1"/>
</dbReference>
<name>A0AAD5XXF7_9FUNG</name>
<dbReference type="AlphaFoldDB" id="A0AAD5XXF7"/>
<evidence type="ECO:0000313" key="6">
    <source>
        <dbReference type="Proteomes" id="UP001211065"/>
    </source>
</evidence>
<dbReference type="InterPro" id="IPR052607">
    <property type="entry name" value="CEP104-like"/>
</dbReference>
<evidence type="ECO:0008006" key="7">
    <source>
        <dbReference type="Google" id="ProtNLM"/>
    </source>
</evidence>
<dbReference type="InterPro" id="IPR021133">
    <property type="entry name" value="HEAT_type_2"/>
</dbReference>
<dbReference type="Pfam" id="PF21039">
    <property type="entry name" value="CEP104_ZnF"/>
    <property type="match status" value="1"/>
</dbReference>
<feature type="compositionally biased region" description="Polar residues" evidence="2">
    <location>
        <begin position="459"/>
        <end position="473"/>
    </location>
</feature>
<dbReference type="InterPro" id="IPR048739">
    <property type="entry name" value="CEP104_N"/>
</dbReference>
<dbReference type="SUPFAM" id="SSF48371">
    <property type="entry name" value="ARM repeat"/>
    <property type="match status" value="1"/>
</dbReference>
<evidence type="ECO:0000256" key="1">
    <source>
        <dbReference type="PROSITE-ProRule" id="PRU00103"/>
    </source>
</evidence>
<feature type="region of interest" description="Disordered" evidence="2">
    <location>
        <begin position="435"/>
        <end position="474"/>
    </location>
</feature>
<accession>A0AAD5XXF7</accession>
<comment type="caution">
    <text evidence="5">The sequence shown here is derived from an EMBL/GenBank/DDBJ whole genome shotgun (WGS) entry which is preliminary data.</text>
</comment>
<evidence type="ECO:0000259" key="3">
    <source>
        <dbReference type="Pfam" id="PF21038"/>
    </source>
</evidence>
<reference evidence="5" key="1">
    <citation type="submission" date="2020-05" db="EMBL/GenBank/DDBJ databases">
        <title>Phylogenomic resolution of chytrid fungi.</title>
        <authorList>
            <person name="Stajich J.E."/>
            <person name="Amses K."/>
            <person name="Simmons R."/>
            <person name="Seto K."/>
            <person name="Myers J."/>
            <person name="Bonds A."/>
            <person name="Quandt C.A."/>
            <person name="Barry K."/>
            <person name="Liu P."/>
            <person name="Grigoriev I."/>
            <person name="Longcore J.E."/>
            <person name="James T.Y."/>
        </authorList>
    </citation>
    <scope>NUCLEOTIDE SEQUENCE</scope>
    <source>
        <strain evidence="5">JEL0476</strain>
    </source>
</reference>
<dbReference type="GO" id="GO:0005929">
    <property type="term" value="C:cilium"/>
    <property type="evidence" value="ECO:0007669"/>
    <property type="project" value="TreeGrafter"/>
</dbReference>
<feature type="region of interest" description="Disordered" evidence="2">
    <location>
        <begin position="314"/>
        <end position="370"/>
    </location>
</feature>
<gene>
    <name evidence="5" type="ORF">HK099_005677</name>
</gene>
<evidence type="ECO:0000256" key="2">
    <source>
        <dbReference type="SAM" id="MobiDB-lite"/>
    </source>
</evidence>
<dbReference type="PANTHER" id="PTHR13371">
    <property type="entry name" value="GLYCINE-, GLUTAMATE-, THIENYLCYCLOHEXYLPIPERIDINE-BINDING PROTEIN"/>
    <property type="match status" value="1"/>
</dbReference>
<dbReference type="Pfam" id="PF21040">
    <property type="entry name" value="CEP104-like_TOG"/>
    <property type="match status" value="2"/>
</dbReference>
<dbReference type="Proteomes" id="UP001211065">
    <property type="component" value="Unassembled WGS sequence"/>
</dbReference>
<evidence type="ECO:0000259" key="4">
    <source>
        <dbReference type="Pfam" id="PF21039"/>
    </source>
</evidence>
<keyword evidence="6" id="KW-1185">Reference proteome</keyword>
<dbReference type="InterPro" id="IPR011989">
    <property type="entry name" value="ARM-like"/>
</dbReference>
<feature type="domain" description="Centrosomal protein CEP104 N-terminal" evidence="3">
    <location>
        <begin position="38"/>
        <end position="165"/>
    </location>
</feature>
<feature type="compositionally biased region" description="Basic and acidic residues" evidence="2">
    <location>
        <begin position="439"/>
        <end position="458"/>
    </location>
</feature>
<protein>
    <recommendedName>
        <fullName evidence="7">TOG domain-containing protein</fullName>
    </recommendedName>
</protein>
<feature type="compositionally biased region" description="Basic and acidic residues" evidence="2">
    <location>
        <begin position="314"/>
        <end position="333"/>
    </location>
</feature>
<dbReference type="PANTHER" id="PTHR13371:SF0">
    <property type="entry name" value="CENTROSOMAL PROTEIN OF 104 KDA"/>
    <property type="match status" value="1"/>
</dbReference>
<dbReference type="PROSITE" id="PS50077">
    <property type="entry name" value="HEAT_REPEAT"/>
    <property type="match status" value="1"/>
</dbReference>
<dbReference type="InterPro" id="IPR016024">
    <property type="entry name" value="ARM-type_fold"/>
</dbReference>
<proteinExistence type="predicted"/>
<evidence type="ECO:0000313" key="5">
    <source>
        <dbReference type="EMBL" id="KAJ3216914.1"/>
    </source>
</evidence>
<feature type="repeat" description="HEAT" evidence="1">
    <location>
        <begin position="630"/>
        <end position="668"/>
    </location>
</feature>